<dbReference type="InterPro" id="IPR010310">
    <property type="entry name" value="T7SS_ESAT-6-like"/>
</dbReference>
<dbReference type="NCBIfam" id="TIGR03930">
    <property type="entry name" value="WXG100_ESAT6"/>
    <property type="match status" value="1"/>
</dbReference>
<dbReference type="InterPro" id="IPR036689">
    <property type="entry name" value="ESAT-6-like_sf"/>
</dbReference>
<dbReference type="SUPFAM" id="SSF140453">
    <property type="entry name" value="EsxAB dimer-like"/>
    <property type="match status" value="1"/>
</dbReference>
<keyword evidence="3" id="KW-1185">Reference proteome</keyword>
<evidence type="ECO:0000256" key="1">
    <source>
        <dbReference type="RuleBase" id="RU362001"/>
    </source>
</evidence>
<accession>A0ABV8I244</accession>
<proteinExistence type="inferred from homology"/>
<evidence type="ECO:0000313" key="2">
    <source>
        <dbReference type="EMBL" id="MFC4057950.1"/>
    </source>
</evidence>
<name>A0ABV8I244_9ACTN</name>
<dbReference type="RefSeq" id="WP_377286087.1">
    <property type="nucleotide sequence ID" value="NZ_JBHSBM010000011.1"/>
</dbReference>
<reference evidence="3" key="1">
    <citation type="journal article" date="2019" name="Int. J. Syst. Evol. Microbiol.">
        <title>The Global Catalogue of Microorganisms (GCM) 10K type strain sequencing project: providing services to taxonomists for standard genome sequencing and annotation.</title>
        <authorList>
            <consortium name="The Broad Institute Genomics Platform"/>
            <consortium name="The Broad Institute Genome Sequencing Center for Infectious Disease"/>
            <person name="Wu L."/>
            <person name="Ma J."/>
        </authorList>
    </citation>
    <scope>NUCLEOTIDE SEQUENCE [LARGE SCALE GENOMIC DNA]</scope>
    <source>
        <strain evidence="3">TBRC 4489</strain>
    </source>
</reference>
<dbReference type="Gene3D" id="1.10.287.1060">
    <property type="entry name" value="ESAT-6-like"/>
    <property type="match status" value="1"/>
</dbReference>
<dbReference type="Proteomes" id="UP001595850">
    <property type="component" value="Unassembled WGS sequence"/>
</dbReference>
<gene>
    <name evidence="2" type="ORF">ACFOWE_06570</name>
</gene>
<organism evidence="2 3">
    <name type="scientific">Planomonospora corallina</name>
    <dbReference type="NCBI Taxonomy" id="1806052"/>
    <lineage>
        <taxon>Bacteria</taxon>
        <taxon>Bacillati</taxon>
        <taxon>Actinomycetota</taxon>
        <taxon>Actinomycetes</taxon>
        <taxon>Streptosporangiales</taxon>
        <taxon>Streptosporangiaceae</taxon>
        <taxon>Planomonospora</taxon>
    </lineage>
</organism>
<sequence length="90" mass="9931">MSHSMLGGNLADMDAMARQFGQRAHQVREIVAALNTEAAKVNVSWTGPGATRFGEAWQNYKAAFERMAVELEEASKVINTYRANIESATR</sequence>
<comment type="caution">
    <text evidence="2">The sequence shown here is derived from an EMBL/GenBank/DDBJ whole genome shotgun (WGS) entry which is preliminary data.</text>
</comment>
<dbReference type="EMBL" id="JBHSBM010000011">
    <property type="protein sequence ID" value="MFC4057950.1"/>
    <property type="molecule type" value="Genomic_DNA"/>
</dbReference>
<comment type="similarity">
    <text evidence="1">Belongs to the WXG100 family.</text>
</comment>
<protein>
    <recommendedName>
        <fullName evidence="1">ESAT-6-like protein</fullName>
    </recommendedName>
</protein>
<evidence type="ECO:0000313" key="3">
    <source>
        <dbReference type="Proteomes" id="UP001595850"/>
    </source>
</evidence>
<dbReference type="Pfam" id="PF06013">
    <property type="entry name" value="WXG100"/>
    <property type="match status" value="1"/>
</dbReference>